<evidence type="ECO:0000256" key="3">
    <source>
        <dbReference type="SAM" id="SignalP"/>
    </source>
</evidence>
<evidence type="ECO:0000313" key="6">
    <source>
        <dbReference type="Proteomes" id="UP000000238"/>
    </source>
</evidence>
<feature type="chain" id="PRO_5004215441" evidence="3">
    <location>
        <begin position="28"/>
        <end position="491"/>
    </location>
</feature>
<proteinExistence type="inferred from homology"/>
<dbReference type="Pfam" id="PF13688">
    <property type="entry name" value="Reprolysin_5"/>
    <property type="match status" value="1"/>
</dbReference>
<dbReference type="PROSITE" id="PS50915">
    <property type="entry name" value="CRYSTALLIN_BETA_GAMMA"/>
    <property type="match status" value="1"/>
</dbReference>
<protein>
    <submittedName>
        <fullName evidence="5">Protein containing QXW lectin repeats</fullName>
    </submittedName>
</protein>
<dbReference type="KEGG" id="hch:HCH_04441"/>
<feature type="signal peptide" evidence="3">
    <location>
        <begin position="1"/>
        <end position="27"/>
    </location>
</feature>
<evidence type="ECO:0000259" key="4">
    <source>
        <dbReference type="PROSITE" id="PS50915"/>
    </source>
</evidence>
<dbReference type="Gene3D" id="2.60.20.10">
    <property type="entry name" value="Crystallins"/>
    <property type="match status" value="1"/>
</dbReference>
<dbReference type="SUPFAM" id="SSF55486">
    <property type="entry name" value="Metalloproteases ('zincins'), catalytic domain"/>
    <property type="match status" value="1"/>
</dbReference>
<dbReference type="CDD" id="cd23458">
    <property type="entry name" value="beta-trefoil_Ricin_AgaB34-like"/>
    <property type="match status" value="1"/>
</dbReference>
<keyword evidence="6" id="KW-1185">Reference proteome</keyword>
<dbReference type="eggNOG" id="COG2273">
    <property type="taxonomic scope" value="Bacteria"/>
</dbReference>
<dbReference type="InterPro" id="IPR024079">
    <property type="entry name" value="MetalloPept_cat_dom_sf"/>
</dbReference>
<dbReference type="SMR" id="Q2SDX9"/>
<dbReference type="EMBL" id="CP000155">
    <property type="protein sequence ID" value="ABC31145.1"/>
    <property type="molecule type" value="Genomic_DNA"/>
</dbReference>
<keyword evidence="3" id="KW-0732">Signal</keyword>
<dbReference type="SUPFAM" id="SSF49695">
    <property type="entry name" value="gamma-Crystallin-like"/>
    <property type="match status" value="1"/>
</dbReference>
<dbReference type="GO" id="GO:0008237">
    <property type="term" value="F:metallopeptidase activity"/>
    <property type="evidence" value="ECO:0007669"/>
    <property type="project" value="InterPro"/>
</dbReference>
<name>Q2SDX9_HAHCH</name>
<dbReference type="InterPro" id="IPR035992">
    <property type="entry name" value="Ricin_B-like_lectins"/>
</dbReference>
<dbReference type="Proteomes" id="UP000000238">
    <property type="component" value="Chromosome"/>
</dbReference>
<dbReference type="Gene3D" id="3.40.390.10">
    <property type="entry name" value="Collagenase (Catalytic Domain)"/>
    <property type="match status" value="1"/>
</dbReference>
<feature type="domain" description="Beta/gamma crystallin 'Greek key'" evidence="4">
    <location>
        <begin position="251"/>
        <end position="295"/>
    </location>
</feature>
<evidence type="ECO:0000256" key="1">
    <source>
        <dbReference type="ARBA" id="ARBA00009646"/>
    </source>
</evidence>
<gene>
    <name evidence="5" type="ordered locus">HCH_04441</name>
</gene>
<dbReference type="SMART" id="SM00458">
    <property type="entry name" value="RICIN"/>
    <property type="match status" value="1"/>
</dbReference>
<dbReference type="HOGENOM" id="CLU_686561_0_0_6"/>
<dbReference type="AlphaFoldDB" id="Q2SDX9"/>
<dbReference type="STRING" id="349521.HCH_04441"/>
<dbReference type="Pfam" id="PF14200">
    <property type="entry name" value="RicinB_lectin_2"/>
    <property type="match status" value="2"/>
</dbReference>
<evidence type="ECO:0000313" key="5">
    <source>
        <dbReference type="EMBL" id="ABC31145.1"/>
    </source>
</evidence>
<dbReference type="Gene3D" id="2.80.10.50">
    <property type="match status" value="3"/>
</dbReference>
<reference evidence="5 6" key="1">
    <citation type="journal article" date="2005" name="Nucleic Acids Res.">
        <title>Genomic blueprint of Hahella chejuensis, a marine microbe producing an algicidal agent.</title>
        <authorList>
            <person name="Jeong H."/>
            <person name="Yim J.H."/>
            <person name="Lee C."/>
            <person name="Choi S.-H."/>
            <person name="Park Y.K."/>
            <person name="Yoon S.H."/>
            <person name="Hur C.-G."/>
            <person name="Kang H.-Y."/>
            <person name="Kim D."/>
            <person name="Lee H.H."/>
            <person name="Park K.H."/>
            <person name="Park S.-H."/>
            <person name="Park H.-S."/>
            <person name="Lee H.K."/>
            <person name="Oh T.K."/>
            <person name="Kim J.F."/>
        </authorList>
    </citation>
    <scope>NUCLEOTIDE SEQUENCE [LARGE SCALE GENOMIC DNA]</scope>
    <source>
        <strain evidence="5 6">KCTC 2396</strain>
    </source>
</reference>
<organism evidence="5 6">
    <name type="scientific">Hahella chejuensis (strain KCTC 2396)</name>
    <dbReference type="NCBI Taxonomy" id="349521"/>
    <lineage>
        <taxon>Bacteria</taxon>
        <taxon>Pseudomonadati</taxon>
        <taxon>Pseudomonadota</taxon>
        <taxon>Gammaproteobacteria</taxon>
        <taxon>Oceanospirillales</taxon>
        <taxon>Hahellaceae</taxon>
        <taxon>Hahella</taxon>
    </lineage>
</organism>
<dbReference type="eggNOG" id="COG3291">
    <property type="taxonomic scope" value="Bacteria"/>
</dbReference>
<dbReference type="GO" id="GO:0030246">
    <property type="term" value="F:carbohydrate binding"/>
    <property type="evidence" value="ECO:0007669"/>
    <property type="project" value="UniProtKB-KW"/>
</dbReference>
<dbReference type="InterPro" id="IPR001064">
    <property type="entry name" value="Beta/gamma_crystallin"/>
</dbReference>
<dbReference type="InterPro" id="IPR000772">
    <property type="entry name" value="Ricin_B_lectin"/>
</dbReference>
<keyword evidence="2" id="KW-0677">Repeat</keyword>
<dbReference type="CAZy" id="CBM13">
    <property type="family name" value="Carbohydrate-Binding Module Family 13"/>
</dbReference>
<comment type="similarity">
    <text evidence="1">Belongs to the beta/gamma-crystallin family.</text>
</comment>
<dbReference type="PROSITE" id="PS50231">
    <property type="entry name" value="RICIN_B_LECTIN"/>
    <property type="match status" value="1"/>
</dbReference>
<sequence length="491" mass="52886">MKRKLTGSMSKWLSCLTLAAAPLGAQAVTVDIMVVYDAYSAGRFGGEPTTAIRSWVDQVNAMYQNSQIDVQLRLVGAFPHEESGSSMGEVLGNLRVDSWVIQKREEVGADYVTQVHKTGSCGVAYVAVHKDWAFSVTGPDCGPQVFAHEVGHTMGLNHSRRQGDQSGSRYRYGLGHGVDGVFGTIMTYEWLFNAPKVAKFSNPRVQCNGLPCGVPAGQSQEADAAQAINNVRNEIAAFKPTKTDGGNTSGDKVSVFQHYNYAGYSAALGEGQYRLSDLTSRGVRNDDLSSARVPSGMVLELYQHDNFGGAKTVYTSDVSGFPLSGVNDSTSSIIVKKSSGGGQNGAQPVDNGVYMLQAKHSGKCADVYGGKQEAGTPVIQWSCHQGNNQRWNFTHIKDGYYEIKATHSGKCLDVSNASRSNGATVQQWSCHGGAAQQWKAVDNGDGAFRLVSGVSGKVLDVKEISTASGMAIHQWDWVGGDNQRWYLKRVK</sequence>
<evidence type="ECO:0000256" key="2">
    <source>
        <dbReference type="ARBA" id="ARBA00022737"/>
    </source>
</evidence>
<dbReference type="SUPFAM" id="SSF50370">
    <property type="entry name" value="Ricin B-like lectins"/>
    <property type="match status" value="1"/>
</dbReference>
<accession>Q2SDX9</accession>
<dbReference type="InterPro" id="IPR011024">
    <property type="entry name" value="G_crystallin-like"/>
</dbReference>
<keyword evidence="5" id="KW-0430">Lectin</keyword>